<organism evidence="2 3">
    <name type="scientific">Collimonas rhizosphaerae</name>
    <dbReference type="NCBI Taxonomy" id="3126357"/>
    <lineage>
        <taxon>Bacteria</taxon>
        <taxon>Pseudomonadati</taxon>
        <taxon>Pseudomonadota</taxon>
        <taxon>Betaproteobacteria</taxon>
        <taxon>Burkholderiales</taxon>
        <taxon>Oxalobacteraceae</taxon>
        <taxon>Collimonas</taxon>
    </lineage>
</organism>
<comment type="caution">
    <text evidence="2">The sequence shown here is derived from an EMBL/GenBank/DDBJ whole genome shotgun (WGS) entry which is preliminary data.</text>
</comment>
<accession>A0ABU9PVK4</accession>
<evidence type="ECO:0000256" key="1">
    <source>
        <dbReference type="SAM" id="SignalP"/>
    </source>
</evidence>
<proteinExistence type="predicted"/>
<gene>
    <name evidence="2" type="ORF">V8G57_11345</name>
</gene>
<reference evidence="2 3" key="1">
    <citation type="submission" date="2024-02" db="EMBL/GenBank/DDBJ databases">
        <title>Draft genome sequence of Collimonas sp. strain H4R21, an effective mineral-weathering bacterial strain isolated from the beech rhizosphere.</title>
        <authorList>
            <person name="Morin E."/>
            <person name="Uroz S."/>
            <person name="Leveau J.H.J."/>
            <person name="Kumar R."/>
            <person name="Rey M.W."/>
            <person name="Pham J."/>
        </authorList>
    </citation>
    <scope>NUCLEOTIDE SEQUENCE [LARGE SCALE GENOMIC DNA]</scope>
    <source>
        <strain evidence="2 3">H4R21</strain>
    </source>
</reference>
<dbReference type="EMBL" id="JBANDC010000006">
    <property type="protein sequence ID" value="MEM4987982.1"/>
    <property type="molecule type" value="Genomic_DNA"/>
</dbReference>
<sequence length="180" mass="20438">MKLIRIFIFILASSLAHIGFAEDAKSSTTKNNSFRDVYPSKFGMIQRTDDGSVILNGKILLQGNSEKDDFGTTIDYSVVDFQVNKNSPAVETQSHGGRKYFGRQVYRLVLVGRSQNPVFYRIVDLTGKEPFISERFGKNDHWANGYKSAEWGKNKSYINLTGEITYLYTTYKDVQGPFAY</sequence>
<protein>
    <submittedName>
        <fullName evidence="2">Uncharacterized protein</fullName>
    </submittedName>
</protein>
<evidence type="ECO:0000313" key="2">
    <source>
        <dbReference type="EMBL" id="MEM4987982.1"/>
    </source>
</evidence>
<feature type="signal peptide" evidence="1">
    <location>
        <begin position="1"/>
        <end position="21"/>
    </location>
</feature>
<feature type="chain" id="PRO_5046670313" evidence="1">
    <location>
        <begin position="22"/>
        <end position="180"/>
    </location>
</feature>
<dbReference type="Proteomes" id="UP001495910">
    <property type="component" value="Unassembled WGS sequence"/>
</dbReference>
<dbReference type="RefSeq" id="WP_342829465.1">
    <property type="nucleotide sequence ID" value="NZ_JBANDC010000006.1"/>
</dbReference>
<evidence type="ECO:0000313" key="3">
    <source>
        <dbReference type="Proteomes" id="UP001495910"/>
    </source>
</evidence>
<keyword evidence="1" id="KW-0732">Signal</keyword>
<keyword evidence="3" id="KW-1185">Reference proteome</keyword>
<name>A0ABU9PVK4_9BURK</name>